<accession>A0A4R3NLY4</accession>
<protein>
    <submittedName>
        <fullName evidence="1">Uncharacterized protein</fullName>
    </submittedName>
</protein>
<reference evidence="1 2" key="1">
    <citation type="submission" date="2019-03" db="EMBL/GenBank/DDBJ databases">
        <title>Freshwater and sediment microbial communities from various areas in North America, analyzing microbe dynamics in response to fracking.</title>
        <authorList>
            <person name="Lamendella R."/>
        </authorList>
    </citation>
    <scope>NUCLEOTIDE SEQUENCE [LARGE SCALE GENOMIC DNA]</scope>
    <source>
        <strain evidence="1 2">175.2</strain>
    </source>
</reference>
<proteinExistence type="predicted"/>
<evidence type="ECO:0000313" key="2">
    <source>
        <dbReference type="Proteomes" id="UP000295097"/>
    </source>
</evidence>
<keyword evidence="2" id="KW-1185">Reference proteome</keyword>
<comment type="caution">
    <text evidence="1">The sequence shown here is derived from an EMBL/GenBank/DDBJ whole genome shotgun (WGS) entry which is preliminary data.</text>
</comment>
<gene>
    <name evidence="1" type="ORF">EDC90_102446</name>
</gene>
<dbReference type="AlphaFoldDB" id="A0A4R3NLY4"/>
<name>A0A4R3NLY4_9HYPH</name>
<organism evidence="1 2">
    <name type="scientific">Martelella mediterranea</name>
    <dbReference type="NCBI Taxonomy" id="293089"/>
    <lineage>
        <taxon>Bacteria</taxon>
        <taxon>Pseudomonadati</taxon>
        <taxon>Pseudomonadota</taxon>
        <taxon>Alphaproteobacteria</taxon>
        <taxon>Hyphomicrobiales</taxon>
        <taxon>Aurantimonadaceae</taxon>
        <taxon>Martelella</taxon>
    </lineage>
</organism>
<dbReference type="EMBL" id="SMAR01000024">
    <property type="protein sequence ID" value="TCT36062.1"/>
    <property type="molecule type" value="Genomic_DNA"/>
</dbReference>
<sequence>MPATDSTDEIFPDLLLPLWDVVNPGSQRLLGVTPGCGVPDVEEPLLVLVVFRLNAFETDLA</sequence>
<evidence type="ECO:0000313" key="1">
    <source>
        <dbReference type="EMBL" id="TCT36062.1"/>
    </source>
</evidence>
<dbReference type="Proteomes" id="UP000295097">
    <property type="component" value="Unassembled WGS sequence"/>
</dbReference>